<sequence length="77" mass="7811">MITQTLAAMTSLSTRTAIAAAAVALSTLQVAGLADMASADTPTVMLDRVEIVAHRDAQPSVNLALNSAVKHCATASC</sequence>
<feature type="chain" id="PRO_5020627115" evidence="1">
    <location>
        <begin position="20"/>
        <end position="77"/>
    </location>
</feature>
<name>A0A4Q7W2N0_9BURK</name>
<proteinExistence type="predicted"/>
<evidence type="ECO:0000313" key="2">
    <source>
        <dbReference type="EMBL" id="RZU02949.1"/>
    </source>
</evidence>
<protein>
    <submittedName>
        <fullName evidence="2">Uncharacterized protein</fullName>
    </submittedName>
</protein>
<dbReference type="EMBL" id="SHKP01000004">
    <property type="protein sequence ID" value="RZU02949.1"/>
    <property type="molecule type" value="Genomic_DNA"/>
</dbReference>
<reference evidence="2 3" key="1">
    <citation type="submission" date="2019-02" db="EMBL/GenBank/DDBJ databases">
        <title>Genomic Encyclopedia of Type Strains, Phase IV (KMG-IV): sequencing the most valuable type-strain genomes for metagenomic binning, comparative biology and taxonomic classification.</title>
        <authorList>
            <person name="Goeker M."/>
        </authorList>
    </citation>
    <scope>NUCLEOTIDE SEQUENCE [LARGE SCALE GENOMIC DNA]</scope>
    <source>
        <strain evidence="2 3">DSM 19570</strain>
    </source>
</reference>
<accession>A0A4Q7W2N0</accession>
<organism evidence="2 3">
    <name type="scientific">Rivibacter subsaxonicus</name>
    <dbReference type="NCBI Taxonomy" id="457575"/>
    <lineage>
        <taxon>Bacteria</taxon>
        <taxon>Pseudomonadati</taxon>
        <taxon>Pseudomonadota</taxon>
        <taxon>Betaproteobacteria</taxon>
        <taxon>Burkholderiales</taxon>
        <taxon>Rivibacter</taxon>
    </lineage>
</organism>
<keyword evidence="1" id="KW-0732">Signal</keyword>
<comment type="caution">
    <text evidence="2">The sequence shown here is derived from an EMBL/GenBank/DDBJ whole genome shotgun (WGS) entry which is preliminary data.</text>
</comment>
<dbReference type="RefSeq" id="WP_130430662.1">
    <property type="nucleotide sequence ID" value="NZ_SHKP01000004.1"/>
</dbReference>
<dbReference type="Proteomes" id="UP000293671">
    <property type="component" value="Unassembled WGS sequence"/>
</dbReference>
<gene>
    <name evidence="2" type="ORF">EV670_0980</name>
</gene>
<evidence type="ECO:0000256" key="1">
    <source>
        <dbReference type="SAM" id="SignalP"/>
    </source>
</evidence>
<feature type="signal peptide" evidence="1">
    <location>
        <begin position="1"/>
        <end position="19"/>
    </location>
</feature>
<keyword evidence="3" id="KW-1185">Reference proteome</keyword>
<dbReference type="AlphaFoldDB" id="A0A4Q7W2N0"/>
<evidence type="ECO:0000313" key="3">
    <source>
        <dbReference type="Proteomes" id="UP000293671"/>
    </source>
</evidence>